<sequence length="634" mass="72049">MLFQSMAPRPRKPSVMSQKKAPIMFFKFMLPGFSQKLCLPRAFLKNLKGDKCDKAILNSSLGKSWHVKVCGGNASKWFGDGWFDFVQGHDLQLGECLVFRYDGDMVFYVIVFATSACEKRLPVFKKDDKDDGKQRGTVDEKKTPLVREKVKDKGKQRGQHASTVKINSFKKIKTEDGELPMYKTDSVGARHISKKQPSIAEEKRKAFEKANAFSRASKFPNFLKIMKNFSVGKCFTCFVMTVPSSFSREHLPKEKVMLFLWDPKGKAWEVTFTPGNNCNGYLSGGWSKFSRAHNLREGDVCIFELVGECQLQVHIFPWKMPAFALSKRLSNKAFYLYQNKTKLSTQMVTTRRAQSKGSTFFKCMADGPRKSPQKVPMFFKFMLPGFSEKLSLPPAFLKHLMGNKRDKAILKSPLGQSWHVKVRGSKACMWFGDGWFDFVQGHGLQIGECLVFRYDGDMVFSVTVFESSACEKTLTVVKKDDKDHEEQRGMEDEKKQPLLPMKQKDNGKEKGNVCKSLGALGVKRFTSYEAKNPHFAARIVPCNLIIARPYLNIPAEFREANDLSTIQNMTITDPKGRSWLVKIVRVARGQVHFSSGWSQFQVTNGLQVGDVCIFEVTNTTKTAMNVRIIRRFSS</sequence>
<protein>
    <recommendedName>
        <fullName evidence="8">TF-B3 domain-containing protein</fullName>
    </recommendedName>
</protein>
<dbReference type="PANTHER" id="PTHR31674">
    <property type="entry name" value="B3 DOMAIN-CONTAINING PROTEIN REM-LIKE 3-RELATED"/>
    <property type="match status" value="1"/>
</dbReference>
<keyword evidence="3" id="KW-0805">Transcription regulation</keyword>
<feature type="domain" description="TF-B3" evidence="8">
    <location>
        <begin position="22"/>
        <end position="115"/>
    </location>
</feature>
<feature type="domain" description="TF-B3" evidence="8">
    <location>
        <begin position="225"/>
        <end position="319"/>
    </location>
</feature>
<dbReference type="SUPFAM" id="SSF101936">
    <property type="entry name" value="DNA-binding pseudobarrel domain"/>
    <property type="match status" value="4"/>
</dbReference>
<dbReference type="InterPro" id="IPR039218">
    <property type="entry name" value="REM_fam"/>
</dbReference>
<evidence type="ECO:0000256" key="4">
    <source>
        <dbReference type="ARBA" id="ARBA00023125"/>
    </source>
</evidence>
<evidence type="ECO:0000256" key="5">
    <source>
        <dbReference type="ARBA" id="ARBA00023163"/>
    </source>
</evidence>
<organism evidence="9 10">
    <name type="scientific">Cinnamomum micranthum f. kanehirae</name>
    <dbReference type="NCBI Taxonomy" id="337451"/>
    <lineage>
        <taxon>Eukaryota</taxon>
        <taxon>Viridiplantae</taxon>
        <taxon>Streptophyta</taxon>
        <taxon>Embryophyta</taxon>
        <taxon>Tracheophyta</taxon>
        <taxon>Spermatophyta</taxon>
        <taxon>Magnoliopsida</taxon>
        <taxon>Magnoliidae</taxon>
        <taxon>Laurales</taxon>
        <taxon>Lauraceae</taxon>
        <taxon>Cinnamomum</taxon>
    </lineage>
</organism>
<dbReference type="Proteomes" id="UP000283530">
    <property type="component" value="Unassembled WGS sequence"/>
</dbReference>
<evidence type="ECO:0000256" key="3">
    <source>
        <dbReference type="ARBA" id="ARBA00023015"/>
    </source>
</evidence>
<dbReference type="InterPro" id="IPR003340">
    <property type="entry name" value="B3_DNA-bd"/>
</dbReference>
<keyword evidence="10" id="KW-1185">Reference proteome</keyword>
<evidence type="ECO:0000256" key="1">
    <source>
        <dbReference type="ARBA" id="ARBA00004123"/>
    </source>
</evidence>
<dbReference type="InterPro" id="IPR015300">
    <property type="entry name" value="DNA-bd_pseudobarrel_sf"/>
</dbReference>
<keyword evidence="2" id="KW-0677">Repeat</keyword>
<dbReference type="AlphaFoldDB" id="A0A3S3PVF0"/>
<dbReference type="STRING" id="337451.A0A3S3PVF0"/>
<keyword evidence="6" id="KW-0539">Nucleus</keyword>
<dbReference type="Gene3D" id="2.40.330.10">
    <property type="entry name" value="DNA-binding pseudobarrel domain"/>
    <property type="match status" value="4"/>
</dbReference>
<dbReference type="EMBL" id="QPKB01000001">
    <property type="protein sequence ID" value="RWR74201.1"/>
    <property type="molecule type" value="Genomic_DNA"/>
</dbReference>
<evidence type="ECO:0000256" key="7">
    <source>
        <dbReference type="SAM" id="MobiDB-lite"/>
    </source>
</evidence>
<feature type="domain" description="TF-B3" evidence="8">
    <location>
        <begin position="536"/>
        <end position="632"/>
    </location>
</feature>
<name>A0A3S3PVF0_9MAGN</name>
<dbReference type="SMART" id="SM01019">
    <property type="entry name" value="B3"/>
    <property type="match status" value="4"/>
</dbReference>
<dbReference type="CDD" id="cd10017">
    <property type="entry name" value="B3_DNA"/>
    <property type="match status" value="4"/>
</dbReference>
<dbReference type="PROSITE" id="PS50863">
    <property type="entry name" value="B3"/>
    <property type="match status" value="4"/>
</dbReference>
<evidence type="ECO:0000259" key="8">
    <source>
        <dbReference type="PROSITE" id="PS50863"/>
    </source>
</evidence>
<proteinExistence type="predicted"/>
<accession>A0A3S3PVF0</accession>
<reference evidence="9 10" key="1">
    <citation type="journal article" date="2019" name="Nat. Plants">
        <title>Stout camphor tree genome fills gaps in understanding of flowering plant genome evolution.</title>
        <authorList>
            <person name="Chaw S.M."/>
            <person name="Liu Y.C."/>
            <person name="Wu Y.W."/>
            <person name="Wang H.Y."/>
            <person name="Lin C.I."/>
            <person name="Wu C.S."/>
            <person name="Ke H.M."/>
            <person name="Chang L.Y."/>
            <person name="Hsu C.Y."/>
            <person name="Yang H.T."/>
            <person name="Sudianto E."/>
            <person name="Hsu M.H."/>
            <person name="Wu K.P."/>
            <person name="Wang L.N."/>
            <person name="Leebens-Mack J.H."/>
            <person name="Tsai I.J."/>
        </authorList>
    </citation>
    <scope>NUCLEOTIDE SEQUENCE [LARGE SCALE GENOMIC DNA]</scope>
    <source>
        <strain evidence="10">cv. Chaw 1501</strain>
        <tissue evidence="9">Young leaves</tissue>
    </source>
</reference>
<evidence type="ECO:0000313" key="9">
    <source>
        <dbReference type="EMBL" id="RWR74201.1"/>
    </source>
</evidence>
<evidence type="ECO:0000256" key="2">
    <source>
        <dbReference type="ARBA" id="ARBA00022737"/>
    </source>
</evidence>
<evidence type="ECO:0000256" key="6">
    <source>
        <dbReference type="ARBA" id="ARBA00023242"/>
    </source>
</evidence>
<dbReference type="PANTHER" id="PTHR31674:SF62">
    <property type="entry name" value="B3 DOMAIN-CONTAINING PROTEIN REM14-RELATED"/>
    <property type="match status" value="1"/>
</dbReference>
<evidence type="ECO:0000313" key="10">
    <source>
        <dbReference type="Proteomes" id="UP000283530"/>
    </source>
</evidence>
<comment type="subcellular location">
    <subcellularLocation>
        <location evidence="1">Nucleus</location>
    </subcellularLocation>
</comment>
<dbReference type="GO" id="GO:0003677">
    <property type="term" value="F:DNA binding"/>
    <property type="evidence" value="ECO:0007669"/>
    <property type="project" value="UniProtKB-KW"/>
</dbReference>
<feature type="domain" description="TF-B3" evidence="8">
    <location>
        <begin position="375"/>
        <end position="468"/>
    </location>
</feature>
<gene>
    <name evidence="9" type="ORF">CKAN_00252000</name>
</gene>
<dbReference type="OrthoDB" id="1666376at2759"/>
<feature type="region of interest" description="Disordered" evidence="7">
    <location>
        <begin position="480"/>
        <end position="506"/>
    </location>
</feature>
<keyword evidence="5" id="KW-0804">Transcription</keyword>
<dbReference type="Pfam" id="PF02362">
    <property type="entry name" value="B3"/>
    <property type="match status" value="4"/>
</dbReference>
<comment type="caution">
    <text evidence="9">The sequence shown here is derived from an EMBL/GenBank/DDBJ whole genome shotgun (WGS) entry which is preliminary data.</text>
</comment>
<dbReference type="GO" id="GO:0005634">
    <property type="term" value="C:nucleus"/>
    <property type="evidence" value="ECO:0007669"/>
    <property type="project" value="UniProtKB-SubCell"/>
</dbReference>
<keyword evidence="4" id="KW-0238">DNA-binding</keyword>